<gene>
    <name evidence="2" type="ORF">SEMRO_253_G099750.1</name>
</gene>
<dbReference type="AlphaFoldDB" id="A0A9N8HAT4"/>
<feature type="compositionally biased region" description="Basic residues" evidence="1">
    <location>
        <begin position="169"/>
        <end position="180"/>
    </location>
</feature>
<name>A0A9N8HAT4_9STRA</name>
<feature type="region of interest" description="Disordered" evidence="1">
    <location>
        <begin position="155"/>
        <end position="189"/>
    </location>
</feature>
<organism evidence="2 3">
    <name type="scientific">Seminavis robusta</name>
    <dbReference type="NCBI Taxonomy" id="568900"/>
    <lineage>
        <taxon>Eukaryota</taxon>
        <taxon>Sar</taxon>
        <taxon>Stramenopiles</taxon>
        <taxon>Ochrophyta</taxon>
        <taxon>Bacillariophyta</taxon>
        <taxon>Bacillariophyceae</taxon>
        <taxon>Bacillariophycidae</taxon>
        <taxon>Naviculales</taxon>
        <taxon>Naviculaceae</taxon>
        <taxon>Seminavis</taxon>
    </lineage>
</organism>
<evidence type="ECO:0000256" key="1">
    <source>
        <dbReference type="SAM" id="MobiDB-lite"/>
    </source>
</evidence>
<reference evidence="2" key="1">
    <citation type="submission" date="2020-06" db="EMBL/GenBank/DDBJ databases">
        <authorList>
            <consortium name="Plant Systems Biology data submission"/>
        </authorList>
    </citation>
    <scope>NUCLEOTIDE SEQUENCE</scope>
    <source>
        <strain evidence="2">D6</strain>
    </source>
</reference>
<sequence length="295" mass="31701">MTKAVKSEFITILKNTSRAISNESSTSSDSSESTPVDGSGVIAGTTTETSHKLIELLSSKDKVYSALASIHEPGKEYDSVSGDTKELWGFVVRRVLKMVLPKSEVGSIYSGKTPVTKELLMDKVGVSDEAMVWTIIMAKTEEILEEAKIGESGSAISNMASDSIGGGRKGNRRGGRKQRKRDSDGKILASNKFDAEVGNHQAAYEQFYGRITRSRSSNGGYNDDGNGWYDAAVEKLNVMRNENQSDSLQGTGNTGICPAILAVFTSADGDKENQVGAGFSECAIAMDLIQQRCEV</sequence>
<feature type="region of interest" description="Disordered" evidence="1">
    <location>
        <begin position="21"/>
        <end position="44"/>
    </location>
</feature>
<proteinExistence type="predicted"/>
<evidence type="ECO:0000313" key="3">
    <source>
        <dbReference type="Proteomes" id="UP001153069"/>
    </source>
</evidence>
<protein>
    <submittedName>
        <fullName evidence="2">Uncharacterized protein</fullName>
    </submittedName>
</protein>
<comment type="caution">
    <text evidence="2">The sequence shown here is derived from an EMBL/GenBank/DDBJ whole genome shotgun (WGS) entry which is preliminary data.</text>
</comment>
<evidence type="ECO:0000313" key="2">
    <source>
        <dbReference type="EMBL" id="CAB9506067.1"/>
    </source>
</evidence>
<feature type="compositionally biased region" description="Low complexity" evidence="1">
    <location>
        <begin position="21"/>
        <end position="34"/>
    </location>
</feature>
<accession>A0A9N8HAT4</accession>
<dbReference type="Proteomes" id="UP001153069">
    <property type="component" value="Unassembled WGS sequence"/>
</dbReference>
<keyword evidence="3" id="KW-1185">Reference proteome</keyword>
<dbReference type="EMBL" id="CAICTM010000252">
    <property type="protein sequence ID" value="CAB9506067.1"/>
    <property type="molecule type" value="Genomic_DNA"/>
</dbReference>